<evidence type="ECO:0000256" key="3">
    <source>
        <dbReference type="ARBA" id="ARBA00012944"/>
    </source>
</evidence>
<accession>Q5EXB5</accession>
<evidence type="ECO:0000256" key="14">
    <source>
        <dbReference type="ARBA" id="ARBA00049551"/>
    </source>
</evidence>
<evidence type="ECO:0000256" key="11">
    <source>
        <dbReference type="ARBA" id="ARBA00023027"/>
    </source>
</evidence>
<dbReference type="PANTHER" id="PTHR11435:SF1">
    <property type="entry name" value="NADH-UBIQUINONE OXIDOREDUCTASE CHAIN 6"/>
    <property type="match status" value="1"/>
</dbReference>
<keyword evidence="8 15" id="KW-1278">Translocase</keyword>
<dbReference type="EMBL" id="AY659995">
    <property type="protein sequence ID" value="AAT49260.1"/>
    <property type="molecule type" value="Genomic_DNA"/>
</dbReference>
<comment type="subcellular location">
    <subcellularLocation>
        <location evidence="1 15">Mitochondrion membrane</location>
        <topology evidence="1 15">Multi-pass membrane protein</topology>
    </subcellularLocation>
</comment>
<dbReference type="EC" id="7.1.1.2" evidence="3 15"/>
<dbReference type="RefSeq" id="YP_214821.1">
    <property type="nucleotide sequence ID" value="NC_006890.1"/>
</dbReference>
<keyword evidence="15" id="KW-0830">Ubiquinone</keyword>
<keyword evidence="12 15" id="KW-0496">Mitochondrion</keyword>
<evidence type="ECO:0000256" key="10">
    <source>
        <dbReference type="ARBA" id="ARBA00022989"/>
    </source>
</evidence>
<dbReference type="GeneID" id="3332171"/>
<keyword evidence="9 15" id="KW-0249">Electron transport</keyword>
<evidence type="ECO:0000256" key="15">
    <source>
        <dbReference type="RuleBase" id="RU004430"/>
    </source>
</evidence>
<keyword evidence="5 15" id="KW-0813">Transport</keyword>
<name>Q5EXB5_AMBCA</name>
<evidence type="ECO:0000256" key="9">
    <source>
        <dbReference type="ARBA" id="ARBA00022982"/>
    </source>
</evidence>
<dbReference type="GO" id="GO:0031966">
    <property type="term" value="C:mitochondrial membrane"/>
    <property type="evidence" value="ECO:0007669"/>
    <property type="project" value="UniProtKB-SubCell"/>
</dbReference>
<comment type="catalytic activity">
    <reaction evidence="14 15">
        <text>a ubiquinone + NADH + 5 H(+)(in) = a ubiquinol + NAD(+) + 4 H(+)(out)</text>
        <dbReference type="Rhea" id="RHEA:29091"/>
        <dbReference type="Rhea" id="RHEA-COMP:9565"/>
        <dbReference type="Rhea" id="RHEA-COMP:9566"/>
        <dbReference type="ChEBI" id="CHEBI:15378"/>
        <dbReference type="ChEBI" id="CHEBI:16389"/>
        <dbReference type="ChEBI" id="CHEBI:17976"/>
        <dbReference type="ChEBI" id="CHEBI:57540"/>
        <dbReference type="ChEBI" id="CHEBI:57945"/>
        <dbReference type="EC" id="7.1.1.2"/>
    </reaction>
</comment>
<geneLocation type="mitochondrion" evidence="16"/>
<gene>
    <name evidence="16" type="primary">ND6</name>
</gene>
<comment type="function">
    <text evidence="15">Core subunit of the mitochondrial membrane respiratory chain NADH dehydrogenase (Complex I) which catalyzes electron transfer from NADH through the respiratory chain, using ubiquinone as an electron acceptor. Essential for the catalytic activity and assembly of complex I.</text>
</comment>
<sequence>MYFGFLVMIGMMIGMIAVASNPSPYFAAFGLVLAAICGCCMLVEAGVSFLSLILLLIYLGGMLVVSAYSASLAAEPYPEAWGNISVLLHVCFYIFSLISLGYYFGLSFSVDFLFFSDTGLDSVGYDYGEVGLMYTFGWGFLVASGWVLFLTLFVVLEVTRGLSRGSLRAV</sequence>
<dbReference type="AlphaFoldDB" id="Q5EXB5"/>
<comment type="similarity">
    <text evidence="2 15">Belongs to the complex I subunit 6 family.</text>
</comment>
<dbReference type="InterPro" id="IPR001457">
    <property type="entry name" value="NADH_UbQ/plastoQ_OxRdtase_su6"/>
</dbReference>
<dbReference type="InterPro" id="IPR050269">
    <property type="entry name" value="ComplexI_Subunit6"/>
</dbReference>
<keyword evidence="6 15" id="KW-0679">Respiratory chain</keyword>
<keyword evidence="10 15" id="KW-1133">Transmembrane helix</keyword>
<evidence type="ECO:0000256" key="1">
    <source>
        <dbReference type="ARBA" id="ARBA00004225"/>
    </source>
</evidence>
<evidence type="ECO:0000313" key="16">
    <source>
        <dbReference type="EMBL" id="AAT49260.1"/>
    </source>
</evidence>
<dbReference type="GO" id="GO:0008137">
    <property type="term" value="F:NADH dehydrogenase (ubiquinone) activity"/>
    <property type="evidence" value="ECO:0007669"/>
    <property type="project" value="UniProtKB-UniRule"/>
</dbReference>
<feature type="transmembrane region" description="Helical" evidence="15">
    <location>
        <begin position="52"/>
        <end position="74"/>
    </location>
</feature>
<keyword evidence="11 15" id="KW-0520">NAD</keyword>
<dbReference type="PANTHER" id="PTHR11435">
    <property type="entry name" value="NADH UBIQUINONE OXIDOREDUCTASE SUBUNIT ND6"/>
    <property type="match status" value="1"/>
</dbReference>
<evidence type="ECO:0000256" key="4">
    <source>
        <dbReference type="ARBA" id="ARBA00021095"/>
    </source>
</evidence>
<keyword evidence="7 15" id="KW-0812">Transmembrane</keyword>
<dbReference type="CTD" id="4541"/>
<evidence type="ECO:0000256" key="7">
    <source>
        <dbReference type="ARBA" id="ARBA00022692"/>
    </source>
</evidence>
<evidence type="ECO:0000256" key="13">
    <source>
        <dbReference type="ARBA" id="ARBA00023136"/>
    </source>
</evidence>
<dbReference type="Pfam" id="PF00499">
    <property type="entry name" value="Oxidored_q3"/>
    <property type="match status" value="1"/>
</dbReference>
<reference evidence="16" key="1">
    <citation type="journal article" date="2005" name="Gene">
        <title>Transcriptional and phylogenetic analysis of five complete ambystomatid salamander mitochondrial genomes.</title>
        <authorList>
            <person name="Samuels A.K."/>
            <person name="Weisrock D.W."/>
            <person name="Smith J.J."/>
            <person name="France K.J."/>
            <person name="Walker J.A."/>
            <person name="Putta S."/>
            <person name="Voss S.R."/>
        </authorList>
    </citation>
    <scope>NUCLEOTIDE SEQUENCE</scope>
</reference>
<protein>
    <recommendedName>
        <fullName evidence="4 15">NADH-ubiquinone oxidoreductase chain 6</fullName>
        <ecNumber evidence="3 15">7.1.1.2</ecNumber>
    </recommendedName>
</protein>
<evidence type="ECO:0000256" key="5">
    <source>
        <dbReference type="ARBA" id="ARBA00022448"/>
    </source>
</evidence>
<organism evidence="16">
    <name type="scientific">Ambystoma californiense</name>
    <name type="common">California tiger salamander</name>
    <dbReference type="NCBI Taxonomy" id="43107"/>
    <lineage>
        <taxon>Eukaryota</taxon>
        <taxon>Metazoa</taxon>
        <taxon>Chordata</taxon>
        <taxon>Craniata</taxon>
        <taxon>Vertebrata</taxon>
        <taxon>Euteleostomi</taxon>
        <taxon>Amphibia</taxon>
        <taxon>Batrachia</taxon>
        <taxon>Caudata</taxon>
        <taxon>Salamandroidea</taxon>
        <taxon>Ambystomatidae</taxon>
        <taxon>Ambystoma</taxon>
    </lineage>
</organism>
<evidence type="ECO:0000256" key="12">
    <source>
        <dbReference type="ARBA" id="ARBA00023128"/>
    </source>
</evidence>
<evidence type="ECO:0000256" key="2">
    <source>
        <dbReference type="ARBA" id="ARBA00005698"/>
    </source>
</evidence>
<evidence type="ECO:0000256" key="6">
    <source>
        <dbReference type="ARBA" id="ARBA00022660"/>
    </source>
</evidence>
<feature type="transmembrane region" description="Helical" evidence="15">
    <location>
        <begin position="135"/>
        <end position="156"/>
    </location>
</feature>
<feature type="transmembrane region" description="Helical" evidence="15">
    <location>
        <begin position="86"/>
        <end position="115"/>
    </location>
</feature>
<proteinExistence type="inferred from homology"/>
<keyword evidence="13 15" id="KW-0472">Membrane</keyword>
<evidence type="ECO:0000256" key="8">
    <source>
        <dbReference type="ARBA" id="ARBA00022967"/>
    </source>
</evidence>